<feature type="chain" id="PRO_5001518617" description="Kinesin-like protein" evidence="20">
    <location>
        <begin position="29"/>
        <end position="976"/>
    </location>
</feature>
<organism evidence="22">
    <name type="scientific">Amblyomma triste</name>
    <name type="common">Neotropical tick</name>
    <dbReference type="NCBI Taxonomy" id="251400"/>
    <lineage>
        <taxon>Eukaryota</taxon>
        <taxon>Metazoa</taxon>
        <taxon>Ecdysozoa</taxon>
        <taxon>Arthropoda</taxon>
        <taxon>Chelicerata</taxon>
        <taxon>Arachnida</taxon>
        <taxon>Acari</taxon>
        <taxon>Parasitiformes</taxon>
        <taxon>Ixodida</taxon>
        <taxon>Ixodoidea</taxon>
        <taxon>Ixodidae</taxon>
        <taxon>Amblyomminae</taxon>
        <taxon>Amblyomma</taxon>
    </lineage>
</organism>
<evidence type="ECO:0000256" key="8">
    <source>
        <dbReference type="ARBA" id="ARBA00022840"/>
    </source>
</evidence>
<evidence type="ECO:0000256" key="7">
    <source>
        <dbReference type="ARBA" id="ARBA00022741"/>
    </source>
</evidence>
<feature type="signal peptide" evidence="20">
    <location>
        <begin position="1"/>
        <end position="28"/>
    </location>
</feature>
<dbReference type="InterPro" id="IPR019821">
    <property type="entry name" value="Kinesin_motor_CS"/>
</dbReference>
<evidence type="ECO:0000256" key="12">
    <source>
        <dbReference type="ARBA" id="ARBA00023125"/>
    </source>
</evidence>
<evidence type="ECO:0000256" key="5">
    <source>
        <dbReference type="ARBA" id="ARBA00022701"/>
    </source>
</evidence>
<dbReference type="GO" id="GO:0007052">
    <property type="term" value="P:mitotic spindle organization"/>
    <property type="evidence" value="ECO:0007669"/>
    <property type="project" value="TreeGrafter"/>
</dbReference>
<keyword evidence="15" id="KW-0539">Nucleus</keyword>
<feature type="coiled-coil region" evidence="19">
    <location>
        <begin position="560"/>
        <end position="769"/>
    </location>
</feature>
<dbReference type="Pfam" id="PF00225">
    <property type="entry name" value="Kinesin"/>
    <property type="match status" value="1"/>
</dbReference>
<evidence type="ECO:0000256" key="2">
    <source>
        <dbReference type="ARBA" id="ARBA00004123"/>
    </source>
</evidence>
<keyword evidence="7 17" id="KW-0547">Nucleotide-binding</keyword>
<dbReference type="FunFam" id="3.40.850.10:FF:000038">
    <property type="entry name" value="chromosome-associated kinesin KIF4A"/>
    <property type="match status" value="1"/>
</dbReference>
<feature type="coiled-coil region" evidence="19">
    <location>
        <begin position="832"/>
        <end position="866"/>
    </location>
</feature>
<evidence type="ECO:0000256" key="16">
    <source>
        <dbReference type="ARBA" id="ARBA00034078"/>
    </source>
</evidence>
<dbReference type="Pfam" id="PF25764">
    <property type="entry name" value="KIF21A_4th"/>
    <property type="match status" value="1"/>
</dbReference>
<dbReference type="GO" id="GO:0003777">
    <property type="term" value="F:microtubule motor activity"/>
    <property type="evidence" value="ECO:0007669"/>
    <property type="project" value="InterPro"/>
</dbReference>
<dbReference type="InterPro" id="IPR027417">
    <property type="entry name" value="P-loop_NTPase"/>
</dbReference>
<evidence type="ECO:0000313" key="22">
    <source>
        <dbReference type="EMBL" id="JAC32132.1"/>
    </source>
</evidence>
<dbReference type="GO" id="GO:0051536">
    <property type="term" value="F:iron-sulfur cluster binding"/>
    <property type="evidence" value="ECO:0007669"/>
    <property type="project" value="UniProtKB-KW"/>
</dbReference>
<dbReference type="GO" id="GO:0051231">
    <property type="term" value="P:spindle elongation"/>
    <property type="evidence" value="ECO:0007669"/>
    <property type="project" value="TreeGrafter"/>
</dbReference>
<dbReference type="InterPro" id="IPR027640">
    <property type="entry name" value="Kinesin-like_fam"/>
</dbReference>
<dbReference type="InterPro" id="IPR001752">
    <property type="entry name" value="Kinesin_motor_dom"/>
</dbReference>
<dbReference type="PANTHER" id="PTHR47969:SF15">
    <property type="entry name" value="CHROMOSOME-ASSOCIATED KINESIN KIF4A-RELATED"/>
    <property type="match status" value="1"/>
</dbReference>
<sequence length="976" mass="110304">HAANLPLLNGLFRLLLLAVSLESPLIIATSREMDTEKTIPVRVAVRCRPLVSKELIEGCQVCTRPLPNEKTVVIRGEKTFTYDYVFGEESSQAAVYDACVSSLLPKIFEGFNVTILAYGQTGSGKTFTMGTCCSSNGVNSEDAGIIPRTVQDIFKHIAESTGKIFLVRASFLEIYKEDVYDLFSKSPDREPLAIREDQAGTIKVTNLTELNVTTPAETVRLLEIGSASRSTASTNMNLRSSRSHAIFTLIVEQQDKEDGGSTRVSKFHLVDLAGSERAGKTKAVGERLKEGININRGLLSLGNVISALCDGNLHIPYRDSKLTRLLQDSLGGNSHTVMIACISPADSNLEETLNTLRYADRARKIKNKPVVNFDPTQAEIALLRQQLQEAKIELMRCRAVQGDGGAESVGTDDDESKKELAMVLSRNTQLESENKRLVTELHQALDQLSEQSERLILGDLENQKMKELVMQLSEKIDNSHLADADGDQAASLLKDLQTSILEFSAGEQKRRKMNESLFKVDKQSGADDKEMTAIKEEGVSDDEATACEQSLAMPLREQLRLDATMRRAALNKELDDLNRMLQAKEELASKMHMSDQQLEVMKVQYEATNRELEREISALKKERDELSALIASQQGSVKSNPASKGLAEQRRKKILDLEERVNQLRKQVTDQSRVIRLKQDAERSAKKLQQEILTMKQTRVQLMRRLKEEAERHRRQQSQHVQEVRALRNREQQQKAQMARLERQSAMRINVLQRRMEEALTAKHRLEAASRRRLEKNAHAYGLEGPRIKKWLQDELLVVSESKKLEHHVASLIDQRKSIAVEIHSLEKLLKNSGEKENRADVQSRLKELRDMQREQNDRIAELQRKILDVEPEKRIKSLVTNVSDLVECKAVTTQVFQMLVDKDMETYVAVNKLAEAEQALVESRADIEKLEAEVVELKKGFELQLLELRKEHQEEKLFLLKHTANSTLQSNPDMD</sequence>
<keyword evidence="9" id="KW-0408">Iron</keyword>
<dbReference type="GO" id="GO:0005634">
    <property type="term" value="C:nucleus"/>
    <property type="evidence" value="ECO:0007669"/>
    <property type="project" value="UniProtKB-SubCell"/>
</dbReference>
<keyword evidence="8 17" id="KW-0067">ATP-binding</keyword>
<dbReference type="EMBL" id="GBBM01003286">
    <property type="protein sequence ID" value="JAC32132.1"/>
    <property type="molecule type" value="mRNA"/>
</dbReference>
<feature type="coiled-coil region" evidence="19">
    <location>
        <begin position="914"/>
        <end position="941"/>
    </location>
</feature>
<comment type="similarity">
    <text evidence="17 18">Belongs to the TRAFAC class myosin-kinesin ATPase superfamily. Kinesin family.</text>
</comment>
<dbReference type="GO" id="GO:0005875">
    <property type="term" value="C:microtubule associated complex"/>
    <property type="evidence" value="ECO:0007669"/>
    <property type="project" value="TreeGrafter"/>
</dbReference>
<keyword evidence="5 18" id="KW-0493">Microtubule</keyword>
<feature type="non-terminal residue" evidence="22">
    <location>
        <position position="976"/>
    </location>
</feature>
<dbReference type="GO" id="GO:0005829">
    <property type="term" value="C:cytosol"/>
    <property type="evidence" value="ECO:0007669"/>
    <property type="project" value="UniProtKB-ARBA"/>
</dbReference>
<dbReference type="SUPFAM" id="SSF52540">
    <property type="entry name" value="P-loop containing nucleoside triphosphate hydrolases"/>
    <property type="match status" value="1"/>
</dbReference>
<evidence type="ECO:0000256" key="17">
    <source>
        <dbReference type="PROSITE-ProRule" id="PRU00283"/>
    </source>
</evidence>
<comment type="subcellular location">
    <subcellularLocation>
        <location evidence="3">Cytoplasm</location>
        <location evidence="3">Cytoskeleton</location>
    </subcellularLocation>
    <subcellularLocation>
        <location evidence="2">Nucleus</location>
    </subcellularLocation>
</comment>
<dbReference type="GO" id="GO:0003677">
    <property type="term" value="F:DNA binding"/>
    <property type="evidence" value="ECO:0007669"/>
    <property type="project" value="UniProtKB-KW"/>
</dbReference>
<dbReference type="CDD" id="cd01372">
    <property type="entry name" value="KISc_KIF4"/>
    <property type="match status" value="1"/>
</dbReference>
<dbReference type="PROSITE" id="PS50067">
    <property type="entry name" value="KINESIN_MOTOR_2"/>
    <property type="match status" value="1"/>
</dbReference>
<dbReference type="InterPro" id="IPR036961">
    <property type="entry name" value="Kinesin_motor_dom_sf"/>
</dbReference>
<keyword evidence="6" id="KW-0479">Metal-binding</keyword>
<feature type="non-terminal residue" evidence="22">
    <location>
        <position position="1"/>
    </location>
</feature>
<feature type="coiled-coil region" evidence="19">
    <location>
        <begin position="427"/>
        <end position="454"/>
    </location>
</feature>
<keyword evidence="13 17" id="KW-0505">Motor protein</keyword>
<dbReference type="AlphaFoldDB" id="A0A023GE43"/>
<evidence type="ECO:0000256" key="15">
    <source>
        <dbReference type="ARBA" id="ARBA00023242"/>
    </source>
</evidence>
<dbReference type="GO" id="GO:0005874">
    <property type="term" value="C:microtubule"/>
    <property type="evidence" value="ECO:0007669"/>
    <property type="project" value="UniProtKB-KW"/>
</dbReference>
<accession>A0A023GE43</accession>
<dbReference type="PRINTS" id="PR00380">
    <property type="entry name" value="KINESINHEAVY"/>
</dbReference>
<keyword evidence="4" id="KW-0963">Cytoplasm</keyword>
<proteinExistence type="evidence at transcript level"/>
<evidence type="ECO:0000256" key="10">
    <source>
        <dbReference type="ARBA" id="ARBA00023014"/>
    </source>
</evidence>
<evidence type="ECO:0000259" key="21">
    <source>
        <dbReference type="PROSITE" id="PS50067"/>
    </source>
</evidence>
<dbReference type="PROSITE" id="PS00411">
    <property type="entry name" value="KINESIN_MOTOR_1"/>
    <property type="match status" value="1"/>
</dbReference>
<evidence type="ECO:0000256" key="20">
    <source>
        <dbReference type="SAM" id="SignalP"/>
    </source>
</evidence>
<keyword evidence="14" id="KW-0206">Cytoskeleton</keyword>
<evidence type="ECO:0000256" key="14">
    <source>
        <dbReference type="ARBA" id="ARBA00023212"/>
    </source>
</evidence>
<evidence type="ECO:0000256" key="1">
    <source>
        <dbReference type="ARBA" id="ARBA00001966"/>
    </source>
</evidence>
<feature type="binding site" evidence="17">
    <location>
        <begin position="119"/>
        <end position="126"/>
    </location>
    <ligand>
        <name>ATP</name>
        <dbReference type="ChEBI" id="CHEBI:30616"/>
    </ligand>
</feature>
<keyword evidence="12" id="KW-0238">DNA-binding</keyword>
<feature type="domain" description="Kinesin motor" evidence="21">
    <location>
        <begin position="40"/>
        <end position="365"/>
    </location>
</feature>
<dbReference type="GO" id="GO:0046872">
    <property type="term" value="F:metal ion binding"/>
    <property type="evidence" value="ECO:0007669"/>
    <property type="project" value="UniProtKB-KW"/>
</dbReference>
<dbReference type="GO" id="GO:0007018">
    <property type="term" value="P:microtubule-based movement"/>
    <property type="evidence" value="ECO:0007669"/>
    <property type="project" value="InterPro"/>
</dbReference>
<evidence type="ECO:0000256" key="4">
    <source>
        <dbReference type="ARBA" id="ARBA00022490"/>
    </source>
</evidence>
<comment type="cofactor">
    <cofactor evidence="1">
        <name>[4Fe-4S] cluster</name>
        <dbReference type="ChEBI" id="CHEBI:49883"/>
    </cofactor>
</comment>
<keyword evidence="10" id="KW-0411">Iron-sulfur</keyword>
<evidence type="ECO:0000256" key="3">
    <source>
        <dbReference type="ARBA" id="ARBA00004245"/>
    </source>
</evidence>
<dbReference type="GO" id="GO:0005524">
    <property type="term" value="F:ATP binding"/>
    <property type="evidence" value="ECO:0007669"/>
    <property type="project" value="UniProtKB-UniRule"/>
</dbReference>
<evidence type="ECO:0000256" key="13">
    <source>
        <dbReference type="ARBA" id="ARBA00023175"/>
    </source>
</evidence>
<evidence type="ECO:0000256" key="6">
    <source>
        <dbReference type="ARBA" id="ARBA00022723"/>
    </source>
</evidence>
<dbReference type="Gene3D" id="3.40.850.10">
    <property type="entry name" value="Kinesin motor domain"/>
    <property type="match status" value="1"/>
</dbReference>
<dbReference type="GO" id="GO:0008017">
    <property type="term" value="F:microtubule binding"/>
    <property type="evidence" value="ECO:0007669"/>
    <property type="project" value="InterPro"/>
</dbReference>
<evidence type="ECO:0000256" key="19">
    <source>
        <dbReference type="SAM" id="Coils"/>
    </source>
</evidence>
<dbReference type="PANTHER" id="PTHR47969">
    <property type="entry name" value="CHROMOSOME-ASSOCIATED KINESIN KIF4A-RELATED"/>
    <property type="match status" value="1"/>
</dbReference>
<reference evidence="22" key="1">
    <citation type="submission" date="2014-03" db="EMBL/GenBank/DDBJ databases">
        <title>The sialotranscriptome of Amblyomma triste, Amblyomma parvum and Amblyomma cajennense ticks, uncovered by 454-based RNA-seq.</title>
        <authorList>
            <person name="Garcia G.R."/>
            <person name="Gardinassi L.G."/>
            <person name="Ribeiro J.M."/>
            <person name="Anatriello E."/>
            <person name="Ferreira B.R."/>
            <person name="Moreira H.N."/>
            <person name="Mafra C."/>
            <person name="Olegario M.M."/>
            <person name="Szabo P.J."/>
            <person name="Miranda-Santos I.K."/>
            <person name="Maruyama S.R."/>
        </authorList>
    </citation>
    <scope>NUCLEOTIDE SEQUENCE</scope>
    <source>
        <strain evidence="22">Mato Grasso do Sul</strain>
        <tissue evidence="22">Salivary glands</tissue>
    </source>
</reference>
<keyword evidence="11 19" id="KW-0175">Coiled coil</keyword>
<evidence type="ECO:0000256" key="18">
    <source>
        <dbReference type="RuleBase" id="RU000394"/>
    </source>
</evidence>
<comment type="cofactor">
    <cofactor evidence="16">
        <name>[2Fe-2S] cluster</name>
        <dbReference type="ChEBI" id="CHEBI:190135"/>
    </cofactor>
</comment>
<protein>
    <recommendedName>
        <fullName evidence="18">Kinesin-like protein</fullName>
    </recommendedName>
</protein>
<name>A0A023GE43_AMBTT</name>
<evidence type="ECO:0000256" key="11">
    <source>
        <dbReference type="ARBA" id="ARBA00023054"/>
    </source>
</evidence>
<keyword evidence="20" id="KW-0732">Signal</keyword>
<dbReference type="SMART" id="SM00129">
    <property type="entry name" value="KISc"/>
    <property type="match status" value="1"/>
</dbReference>
<evidence type="ECO:0000256" key="9">
    <source>
        <dbReference type="ARBA" id="ARBA00023004"/>
    </source>
</evidence>